<comment type="cofactor">
    <cofactor evidence="1">
        <name>FAD</name>
        <dbReference type="ChEBI" id="CHEBI:57692"/>
    </cofactor>
</comment>
<organism evidence="6 7">
    <name type="scientific">Aliiroseovarius sediminilitoris</name>
    <dbReference type="NCBI Taxonomy" id="1173584"/>
    <lineage>
        <taxon>Bacteria</taxon>
        <taxon>Pseudomonadati</taxon>
        <taxon>Pseudomonadota</taxon>
        <taxon>Alphaproteobacteria</taxon>
        <taxon>Rhodobacterales</taxon>
        <taxon>Paracoccaceae</taxon>
        <taxon>Aliiroseovarius</taxon>
    </lineage>
</organism>
<dbReference type="Gene3D" id="2.40.30.10">
    <property type="entry name" value="Translation factors"/>
    <property type="match status" value="1"/>
</dbReference>
<protein>
    <recommendedName>
        <fullName evidence="8">TIGR03862 family flavoprotein</fullName>
    </recommendedName>
</protein>
<evidence type="ECO:0000256" key="3">
    <source>
        <dbReference type="ARBA" id="ARBA00022827"/>
    </source>
</evidence>
<dbReference type="Proteomes" id="UP000199650">
    <property type="component" value="Unassembled WGS sequence"/>
</dbReference>
<sequence>MTQALVIGAGPGGLMAAGELARAGLSVTIAEAKPSPARKFLMAGKSGLNLTKAEPLEQFLSQILGPKQLHDIVADFGPEAVQDWARGLGQEVLTGSSGRVFPKAMKASPLLRAWLAELGGMGVQMRRGWVWTAIRARDMVFATPGGEQALRPDVTVLALGGGSWAHLGSDGKWVSILAENGVACVPFQPSNMGFVVAWSDHMTRHFGVPIKPVRLHAGDTSVVGEFVISSKGVEGSAIYAVSRAMRDGAVLFVDLTPDRSVDDVATRLAKPRGKTSLTNHLRKTLKLDPAKIALLQEFARPLPTDPTALASVIKALPVLHHGPRPMDESISTAGGLPFGALDAGLMVKTLPGVFACGEMLDWDAPTGGYLLTTCLATGRHAGRAAAKWAQDQAAEART</sequence>
<evidence type="ECO:0000259" key="5">
    <source>
        <dbReference type="Pfam" id="PF22780"/>
    </source>
</evidence>
<evidence type="ECO:0000256" key="2">
    <source>
        <dbReference type="ARBA" id="ARBA00022630"/>
    </source>
</evidence>
<evidence type="ECO:0000313" key="7">
    <source>
        <dbReference type="Proteomes" id="UP000199650"/>
    </source>
</evidence>
<dbReference type="InterPro" id="IPR022460">
    <property type="entry name" value="Flavoprotein_PP4765"/>
</dbReference>
<dbReference type="PANTHER" id="PTHR42887:SF1">
    <property type="entry name" value="BLR3961 PROTEIN"/>
    <property type="match status" value="1"/>
</dbReference>
<feature type="domain" description="RsdA/BaiN/AoA(So)-like Rossmann fold-like" evidence="4">
    <location>
        <begin position="3"/>
        <end position="383"/>
    </location>
</feature>
<dbReference type="Gene3D" id="3.50.50.60">
    <property type="entry name" value="FAD/NAD(P)-binding domain"/>
    <property type="match status" value="1"/>
</dbReference>
<proteinExistence type="predicted"/>
<dbReference type="PRINTS" id="PR00368">
    <property type="entry name" value="FADPNR"/>
</dbReference>
<gene>
    <name evidence="6" type="ORF">SAMN05444851_0209</name>
</gene>
<keyword evidence="7" id="KW-1185">Reference proteome</keyword>
<keyword evidence="3" id="KW-0274">FAD</keyword>
<feature type="domain" description="RsdA/BaiN/AoA(So)-like insert" evidence="5">
    <location>
        <begin position="188"/>
        <end position="331"/>
    </location>
</feature>
<dbReference type="InterPro" id="IPR023166">
    <property type="entry name" value="BaiN-like_dom_sf"/>
</dbReference>
<name>A0A1I0MPP4_9RHOB</name>
<keyword evidence="2" id="KW-0285">Flavoprotein</keyword>
<accession>A0A1I0MPP4</accession>
<dbReference type="AlphaFoldDB" id="A0A1I0MPP4"/>
<reference evidence="6 7" key="1">
    <citation type="submission" date="2016-10" db="EMBL/GenBank/DDBJ databases">
        <authorList>
            <person name="de Groot N.N."/>
        </authorList>
    </citation>
    <scope>NUCLEOTIDE SEQUENCE [LARGE SCALE GENOMIC DNA]</scope>
    <source>
        <strain evidence="6 7">DSM 29439</strain>
    </source>
</reference>
<dbReference type="Pfam" id="PF03486">
    <property type="entry name" value="HI0933_like"/>
    <property type="match status" value="1"/>
</dbReference>
<dbReference type="InterPro" id="IPR055178">
    <property type="entry name" value="RsdA/BaiN/AoA(So)-like_dom"/>
</dbReference>
<dbReference type="InterPro" id="IPR036188">
    <property type="entry name" value="FAD/NAD-bd_sf"/>
</dbReference>
<dbReference type="InterPro" id="IPR057661">
    <property type="entry name" value="RsdA/BaiN/AoA(So)_Rossmann"/>
</dbReference>
<evidence type="ECO:0000259" key="4">
    <source>
        <dbReference type="Pfam" id="PF03486"/>
    </source>
</evidence>
<dbReference type="Gene3D" id="1.10.8.260">
    <property type="entry name" value="HI0933 insert domain-like"/>
    <property type="match status" value="1"/>
</dbReference>
<dbReference type="InterPro" id="IPR004792">
    <property type="entry name" value="BaiN-like"/>
</dbReference>
<dbReference type="NCBIfam" id="TIGR03862">
    <property type="entry name" value="flavo_PP4765"/>
    <property type="match status" value="1"/>
</dbReference>
<evidence type="ECO:0000256" key="1">
    <source>
        <dbReference type="ARBA" id="ARBA00001974"/>
    </source>
</evidence>
<dbReference type="NCBIfam" id="TIGR00275">
    <property type="entry name" value="aminoacetone oxidase family FAD-binding enzyme"/>
    <property type="match status" value="1"/>
</dbReference>
<dbReference type="OrthoDB" id="5288829at2"/>
<dbReference type="PANTHER" id="PTHR42887">
    <property type="entry name" value="OS12G0638800 PROTEIN"/>
    <property type="match status" value="1"/>
</dbReference>
<dbReference type="EMBL" id="FOJB01000001">
    <property type="protein sequence ID" value="SEV90242.1"/>
    <property type="molecule type" value="Genomic_DNA"/>
</dbReference>
<evidence type="ECO:0008006" key="8">
    <source>
        <dbReference type="Google" id="ProtNLM"/>
    </source>
</evidence>
<dbReference type="STRING" id="1173584.SAMN05444851_0209"/>
<dbReference type="PRINTS" id="PR00411">
    <property type="entry name" value="PNDRDTASEI"/>
</dbReference>
<dbReference type="SUPFAM" id="SSF160996">
    <property type="entry name" value="HI0933 insert domain-like"/>
    <property type="match status" value="1"/>
</dbReference>
<dbReference type="RefSeq" id="WP_091427507.1">
    <property type="nucleotide sequence ID" value="NZ_FOJB01000001.1"/>
</dbReference>
<dbReference type="SUPFAM" id="SSF51905">
    <property type="entry name" value="FAD/NAD(P)-binding domain"/>
    <property type="match status" value="1"/>
</dbReference>
<dbReference type="Pfam" id="PF22780">
    <property type="entry name" value="HI0933_like_1st"/>
    <property type="match status" value="1"/>
</dbReference>
<evidence type="ECO:0000313" key="6">
    <source>
        <dbReference type="EMBL" id="SEV90242.1"/>
    </source>
</evidence>